<keyword evidence="1" id="KW-1133">Transmembrane helix</keyword>
<organism evidence="3 4">
    <name type="scientific">Cinchona calisaya</name>
    <dbReference type="NCBI Taxonomy" id="153742"/>
    <lineage>
        <taxon>Eukaryota</taxon>
        <taxon>Viridiplantae</taxon>
        <taxon>Streptophyta</taxon>
        <taxon>Embryophyta</taxon>
        <taxon>Tracheophyta</taxon>
        <taxon>Spermatophyta</taxon>
        <taxon>Magnoliopsida</taxon>
        <taxon>eudicotyledons</taxon>
        <taxon>Gunneridae</taxon>
        <taxon>Pentapetalae</taxon>
        <taxon>asterids</taxon>
        <taxon>lamiids</taxon>
        <taxon>Gentianales</taxon>
        <taxon>Rubiaceae</taxon>
        <taxon>Cinchonoideae</taxon>
        <taxon>Cinchoneae</taxon>
        <taxon>Cinchona</taxon>
    </lineage>
</organism>
<feature type="transmembrane region" description="Helical" evidence="1">
    <location>
        <begin position="217"/>
        <end position="238"/>
    </location>
</feature>
<keyword evidence="1" id="KW-0812">Transmembrane</keyword>
<comment type="caution">
    <text evidence="3">The sequence shown here is derived from an EMBL/GenBank/DDBJ whole genome shotgun (WGS) entry which is preliminary data.</text>
</comment>
<feature type="transmembrane region" description="Helical" evidence="1">
    <location>
        <begin position="187"/>
        <end position="205"/>
    </location>
</feature>
<keyword evidence="1" id="KW-0472">Membrane</keyword>
<accession>A0ABD2Z2I3</accession>
<feature type="domain" description="DUF4216" evidence="2">
    <location>
        <begin position="44"/>
        <end position="118"/>
    </location>
</feature>
<name>A0ABD2Z2I3_9GENT</name>
<evidence type="ECO:0000313" key="4">
    <source>
        <dbReference type="Proteomes" id="UP001630127"/>
    </source>
</evidence>
<reference evidence="3 4" key="1">
    <citation type="submission" date="2024-11" db="EMBL/GenBank/DDBJ databases">
        <title>A near-complete genome assembly of Cinchona calisaya.</title>
        <authorList>
            <person name="Lian D.C."/>
            <person name="Zhao X.W."/>
            <person name="Wei L."/>
        </authorList>
    </citation>
    <scope>NUCLEOTIDE SEQUENCE [LARGE SCALE GENOMIC DNA]</scope>
    <source>
        <tissue evidence="3">Nenye</tissue>
    </source>
</reference>
<dbReference type="Proteomes" id="UP001630127">
    <property type="component" value="Unassembled WGS sequence"/>
</dbReference>
<evidence type="ECO:0000259" key="2">
    <source>
        <dbReference type="Pfam" id="PF13952"/>
    </source>
</evidence>
<dbReference type="EMBL" id="JBJUIK010000011">
    <property type="protein sequence ID" value="KAL3513704.1"/>
    <property type="molecule type" value="Genomic_DNA"/>
</dbReference>
<evidence type="ECO:0000256" key="1">
    <source>
        <dbReference type="SAM" id="Phobius"/>
    </source>
</evidence>
<evidence type="ECO:0000313" key="3">
    <source>
        <dbReference type="EMBL" id="KAL3513704.1"/>
    </source>
</evidence>
<sequence length="240" mass="27884">MVNGYRFHTTSKEKCRKTQNSGVVVKGEHGNNIVDFFGVLEDIIEVEYLVGKKKVLIFKCKWWNTEDRNGLHIDKEGNICSVNFSRTWYNDQPCILADQVHQVFYLNDLRLGRNWHVVQRFSHRNSYDIPQQLDKGPDEEVYQEEEPSINLVVDLNFDMPSLARGTLSLHMLPSNSVHTNAMKVHQGSLWFMMMTLSMMMTLMEINHSLTMKMKTSGLMTSVSQIGPLHFIFFLNFLVVY</sequence>
<dbReference type="PANTHER" id="PTHR48258">
    <property type="entry name" value="DUF4218 DOMAIN-CONTAINING PROTEIN-RELATED"/>
    <property type="match status" value="1"/>
</dbReference>
<protein>
    <recommendedName>
        <fullName evidence="2">DUF4216 domain-containing protein</fullName>
    </recommendedName>
</protein>
<dbReference type="InterPro" id="IPR025312">
    <property type="entry name" value="DUF4216"/>
</dbReference>
<keyword evidence="4" id="KW-1185">Reference proteome</keyword>
<dbReference type="Pfam" id="PF13952">
    <property type="entry name" value="DUF4216"/>
    <property type="match status" value="1"/>
</dbReference>
<dbReference type="PANTHER" id="PTHR48258:SF6">
    <property type="entry name" value="LEUCINE-RICH REPEAT DOMAIN, L DOMAIN-CONTAINING PROTEIN"/>
    <property type="match status" value="1"/>
</dbReference>
<gene>
    <name evidence="3" type="ORF">ACH5RR_026421</name>
</gene>
<proteinExistence type="predicted"/>
<dbReference type="AlphaFoldDB" id="A0ABD2Z2I3"/>